<dbReference type="PANTHER" id="PTHR38110">
    <property type="entry name" value="CHROMOSOME 23, WHOLE GENOME SHOTGUN SEQUENCE"/>
    <property type="match status" value="1"/>
</dbReference>
<name>A0A167CGH1_COLIC</name>
<keyword evidence="4" id="KW-1185">Reference proteome</keyword>
<dbReference type="AlphaFoldDB" id="A0A167CGH1"/>
<evidence type="ECO:0000313" key="4">
    <source>
        <dbReference type="Proteomes" id="UP000076584"/>
    </source>
</evidence>
<dbReference type="EMBL" id="LFIW01001380">
    <property type="protein sequence ID" value="KZL82553.1"/>
    <property type="molecule type" value="Genomic_DNA"/>
</dbReference>
<feature type="domain" description="Acyl-CoA thioesterase-like C-terminal" evidence="2">
    <location>
        <begin position="206"/>
        <end position="341"/>
    </location>
</feature>
<feature type="domain" description="Acyl-CoA thioesterase-like N-terminal HotDog" evidence="1">
    <location>
        <begin position="67"/>
        <end position="143"/>
    </location>
</feature>
<comment type="caution">
    <text evidence="3">The sequence shown here is derived from an EMBL/GenBank/DDBJ whole genome shotgun (WGS) entry which is preliminary data.</text>
</comment>
<proteinExistence type="predicted"/>
<dbReference type="Gene3D" id="2.40.160.210">
    <property type="entry name" value="Acyl-CoA thioesterase, double hotdog domain"/>
    <property type="match status" value="1"/>
</dbReference>
<evidence type="ECO:0000259" key="1">
    <source>
        <dbReference type="Pfam" id="PF13622"/>
    </source>
</evidence>
<dbReference type="STRING" id="1573173.A0A167CGH1"/>
<dbReference type="InterPro" id="IPR029069">
    <property type="entry name" value="HotDog_dom_sf"/>
</dbReference>
<dbReference type="InterPro" id="IPR049450">
    <property type="entry name" value="ACOT8-like_C"/>
</dbReference>
<evidence type="ECO:0000259" key="2">
    <source>
        <dbReference type="Pfam" id="PF20789"/>
    </source>
</evidence>
<sequence length="358" mass="39788">LKFVGSPWSIRLASIFARLCTTTSSRISSGHAPLVGTMSNSEELVPFSRATKITRLHSNVYSANLVSGWCIGSVPNGGYVASVMLRAASLHLATRGQPDTISAHFEYLNRTEIGPAIVVVDETKMGRNLSTVHVSLYQHDLLTSAPWFTSNSRKEVVGYFINTLLVAEKGLTLSTGWTMTPPIKPADFALLSLGNDPHWVKRAKLNARATSFARAHNNLEHYVPREGTRRGIADLWLRLKSGENFTNASLGYVADTYPTVVEAWRPERDEEQTPFRSNEMFWYPTLALNLDVKKALPEEGAEWLFIRSMAKVIRNGRLDLEVIILDQNGDVVALSTHVTMVLSAERNLKERSHVTGKL</sequence>
<dbReference type="InterPro" id="IPR052389">
    <property type="entry name" value="Sec_Metab_Biosynth-Assoc"/>
</dbReference>
<feature type="non-terminal residue" evidence="3">
    <location>
        <position position="1"/>
    </location>
</feature>
<protein>
    <submittedName>
        <fullName evidence="3">Thioesterase family protein</fullName>
    </submittedName>
</protein>
<accession>A0A167CGH1</accession>
<evidence type="ECO:0000313" key="3">
    <source>
        <dbReference type="EMBL" id="KZL82553.1"/>
    </source>
</evidence>
<dbReference type="Pfam" id="PF13622">
    <property type="entry name" value="4HBT_3"/>
    <property type="match status" value="1"/>
</dbReference>
<gene>
    <name evidence="3" type="ORF">CI238_02854</name>
</gene>
<dbReference type="InterPro" id="IPR049449">
    <property type="entry name" value="TesB_ACOT8-like_N"/>
</dbReference>
<dbReference type="SUPFAM" id="SSF54637">
    <property type="entry name" value="Thioesterase/thiol ester dehydrase-isomerase"/>
    <property type="match status" value="2"/>
</dbReference>
<dbReference type="Proteomes" id="UP000076584">
    <property type="component" value="Unassembled WGS sequence"/>
</dbReference>
<dbReference type="Pfam" id="PF20789">
    <property type="entry name" value="4HBT_3C"/>
    <property type="match status" value="1"/>
</dbReference>
<reference evidence="3 4" key="1">
    <citation type="submission" date="2015-06" db="EMBL/GenBank/DDBJ databases">
        <title>Survival trade-offs in plant roots during colonization by closely related pathogenic and mutualistic fungi.</title>
        <authorList>
            <person name="Hacquard S."/>
            <person name="Kracher B."/>
            <person name="Hiruma K."/>
            <person name="Weinman A."/>
            <person name="Muench P."/>
            <person name="Garrido Oter R."/>
            <person name="Ver Loren van Themaat E."/>
            <person name="Dallerey J.-F."/>
            <person name="Damm U."/>
            <person name="Henrissat B."/>
            <person name="Lespinet O."/>
            <person name="Thon M."/>
            <person name="Kemen E."/>
            <person name="McHardy A.C."/>
            <person name="Schulze-Lefert P."/>
            <person name="O'Connell R.J."/>
        </authorList>
    </citation>
    <scope>NUCLEOTIDE SEQUENCE [LARGE SCALE GENOMIC DNA]</scope>
    <source>
        <strain evidence="3 4">MAFF 238704</strain>
    </source>
</reference>
<organism evidence="3 4">
    <name type="scientific">Colletotrichum incanum</name>
    <name type="common">Soybean anthracnose fungus</name>
    <dbReference type="NCBI Taxonomy" id="1573173"/>
    <lineage>
        <taxon>Eukaryota</taxon>
        <taxon>Fungi</taxon>
        <taxon>Dikarya</taxon>
        <taxon>Ascomycota</taxon>
        <taxon>Pezizomycotina</taxon>
        <taxon>Sordariomycetes</taxon>
        <taxon>Hypocreomycetidae</taxon>
        <taxon>Glomerellales</taxon>
        <taxon>Glomerellaceae</taxon>
        <taxon>Colletotrichum</taxon>
        <taxon>Colletotrichum spaethianum species complex</taxon>
    </lineage>
</organism>
<dbReference type="PANTHER" id="PTHR38110:SF1">
    <property type="entry name" value="THIOESTERASE DOMAIN-CONTAINING PROTEIN"/>
    <property type="match status" value="1"/>
</dbReference>
<dbReference type="InterPro" id="IPR042171">
    <property type="entry name" value="Acyl-CoA_hotdog"/>
</dbReference>